<dbReference type="Proteomes" id="UP001470230">
    <property type="component" value="Unassembled WGS sequence"/>
</dbReference>
<reference evidence="1 2" key="1">
    <citation type="submission" date="2024-04" db="EMBL/GenBank/DDBJ databases">
        <title>Tritrichomonas musculus Genome.</title>
        <authorList>
            <person name="Alves-Ferreira E."/>
            <person name="Grigg M."/>
            <person name="Lorenzi H."/>
            <person name="Galac M."/>
        </authorList>
    </citation>
    <scope>NUCLEOTIDE SEQUENCE [LARGE SCALE GENOMIC DNA]</scope>
    <source>
        <strain evidence="1 2">EAF2021</strain>
    </source>
</reference>
<accession>A0ABR2KNZ0</accession>
<name>A0ABR2KNZ0_9EUKA</name>
<dbReference type="EMBL" id="JAPFFF010000004">
    <property type="protein sequence ID" value="KAK8892142.1"/>
    <property type="molecule type" value="Genomic_DNA"/>
</dbReference>
<dbReference type="SUPFAM" id="SSF48371">
    <property type="entry name" value="ARM repeat"/>
    <property type="match status" value="1"/>
</dbReference>
<organism evidence="1 2">
    <name type="scientific">Tritrichomonas musculus</name>
    <dbReference type="NCBI Taxonomy" id="1915356"/>
    <lineage>
        <taxon>Eukaryota</taxon>
        <taxon>Metamonada</taxon>
        <taxon>Parabasalia</taxon>
        <taxon>Tritrichomonadida</taxon>
        <taxon>Tritrichomonadidae</taxon>
        <taxon>Tritrichomonas</taxon>
    </lineage>
</organism>
<dbReference type="InterPro" id="IPR016024">
    <property type="entry name" value="ARM-type_fold"/>
</dbReference>
<sequence length="930" mass="107805">MTTESIAQFGRALIQYGGVMDTAPAITLSVDKYHDFFEYIMTNQEEAFLLGFFKLFMQTLPFKWESFTPAQIELLKSDLIRCCSVKFPSLYLSHRFTTIVAWVFKLTNGNWPELISYIFFESNKTDNVGFLLSKAIKYMENTDFQENNKRIYDRLFNLIPAVSIPVKLRLLNVFCDIQGFALTAAFWSLFWSATIECIKDDKSNEAVIFNILSHFALNLNEREKIEPPLIEDDNDYLYFISLIGLLNTIDFYRALNRIVGIMAKMYEKGFNTTKNNENGFPMAIFDSMILVNRRKISTEKRMKAIEILKNSSTSKENREFSLFVTLPFLPMSIMNGIKLEDIGLTFLDEFSIGSKDQQQLWLRAISILARSLVNAHLLPTNAQTTVLSMIQSENEEMSSLAFEALDSLFESLVFTAPEQLRSFFISYDRLNNGQKAKFIRSVQLLIEAGRFDINLLQLIEEFIRNSLKWTTDIYIHASCLALIASLSNINIAIAATYVKEVLPIITSVINSKKYELFPDAARLLLIFCMVQPALSRRTLTNAYPKLVQFVKTVNDPKYDFEQGKVGESIAGLIETTLKKKELPEAFSITDIFLKSDSKNLNIAATNMIQVYTKMMNRSTASPVYSELARAAFRTKDEQLMNRCIECMRKLFKQFQVTPNLTIRFAYSMLTEFHQVFMKQAIYSWNFPNASLFPFVTFVIEKVPKEVGILLPIIQDVCTKSSDEMFTETFDMIAAAFGVGLVTELPSQRLYDICYKDVFKHHSTVALSFVIEKISDQLKEFTLKLQEEWKSININNSDQLFWRCAVSDALVQLIDRKQEIDMKILEKILEEFPYRPEFGFCEEMCKHFIETFKENEDYCRPVELQYVKAFAEFLLMEKSDFLAYRVNYDTQMQMKAEIRRIMKGNKAYEKEMTKYYSKNKTKLNVFFSFMQ</sequence>
<gene>
    <name evidence="1" type="ORF">M9Y10_029365</name>
</gene>
<evidence type="ECO:0000313" key="2">
    <source>
        <dbReference type="Proteomes" id="UP001470230"/>
    </source>
</evidence>
<proteinExistence type="predicted"/>
<evidence type="ECO:0008006" key="3">
    <source>
        <dbReference type="Google" id="ProtNLM"/>
    </source>
</evidence>
<protein>
    <recommendedName>
        <fullName evidence="3">Exportin-1/Importin-beta-like domain-containing protein</fullName>
    </recommendedName>
</protein>
<evidence type="ECO:0000313" key="1">
    <source>
        <dbReference type="EMBL" id="KAK8892142.1"/>
    </source>
</evidence>
<comment type="caution">
    <text evidence="1">The sequence shown here is derived from an EMBL/GenBank/DDBJ whole genome shotgun (WGS) entry which is preliminary data.</text>
</comment>
<keyword evidence="2" id="KW-1185">Reference proteome</keyword>